<dbReference type="PANTHER" id="PTHR43861:SF1">
    <property type="entry name" value="TRANS-ACONITATE 2-METHYLTRANSFERASE"/>
    <property type="match status" value="1"/>
</dbReference>
<dbReference type="CDD" id="cd02440">
    <property type="entry name" value="AdoMet_MTases"/>
    <property type="match status" value="1"/>
</dbReference>
<comment type="caution">
    <text evidence="4">The sequence shown here is derived from an EMBL/GenBank/DDBJ whole genome shotgun (WGS) entry which is preliminary data.</text>
</comment>
<dbReference type="GO" id="GO:0008168">
    <property type="term" value="F:methyltransferase activity"/>
    <property type="evidence" value="ECO:0007669"/>
    <property type="project" value="UniProtKB-KW"/>
</dbReference>
<dbReference type="Pfam" id="PF13649">
    <property type="entry name" value="Methyltransf_25"/>
    <property type="match status" value="1"/>
</dbReference>
<dbReference type="Gene3D" id="3.40.50.150">
    <property type="entry name" value="Vaccinia Virus protein VP39"/>
    <property type="match status" value="1"/>
</dbReference>
<dbReference type="EMBL" id="RIBY02002323">
    <property type="protein sequence ID" value="KAH9819368.1"/>
    <property type="molecule type" value="Genomic_DNA"/>
</dbReference>
<evidence type="ECO:0000313" key="4">
    <source>
        <dbReference type="EMBL" id="KAH9819368.1"/>
    </source>
</evidence>
<dbReference type="Proteomes" id="UP001138500">
    <property type="component" value="Unassembled WGS sequence"/>
</dbReference>
<name>A0A9W7SKC3_9PEZI</name>
<dbReference type="GO" id="GO:0032259">
    <property type="term" value="P:methylation"/>
    <property type="evidence" value="ECO:0007669"/>
    <property type="project" value="UniProtKB-KW"/>
</dbReference>
<keyword evidence="2" id="KW-0808">Transferase</keyword>
<accession>A0A9W7SKC3</accession>
<evidence type="ECO:0000259" key="3">
    <source>
        <dbReference type="Pfam" id="PF13649"/>
    </source>
</evidence>
<reference evidence="4 5" key="2">
    <citation type="journal article" date="2021" name="Curr. Genet.">
        <title>Genetic response to nitrogen starvation in the aggressive Eucalyptus foliar pathogen Teratosphaeria destructans.</title>
        <authorList>
            <person name="Havenga M."/>
            <person name="Wingfield B.D."/>
            <person name="Wingfield M.J."/>
            <person name="Dreyer L.L."/>
            <person name="Roets F."/>
            <person name="Aylward J."/>
        </authorList>
    </citation>
    <scope>NUCLEOTIDE SEQUENCE [LARGE SCALE GENOMIC DNA]</scope>
    <source>
        <strain evidence="4">CMW44962</strain>
    </source>
</reference>
<dbReference type="SUPFAM" id="SSF53335">
    <property type="entry name" value="S-adenosyl-L-methionine-dependent methyltransferases"/>
    <property type="match status" value="1"/>
</dbReference>
<reference evidence="4 5" key="1">
    <citation type="journal article" date="2018" name="IMA Fungus">
        <title>IMA Genome-F 10: Nine draft genome sequences of Claviceps purpurea s.lat., including C. arundinis, C. humidiphila, and C. cf. spartinae, pseudomolecules for the pitch canker pathogen Fusarium circinatum, draft genome of Davidsoniella eucalypti, Grosmannia galeiformis, Quambalaria eucalypti, and Teratosphaeria destructans.</title>
        <authorList>
            <person name="Wingfield B.D."/>
            <person name="Liu M."/>
            <person name="Nguyen H.D."/>
            <person name="Lane F.A."/>
            <person name="Morgan S.W."/>
            <person name="De Vos L."/>
            <person name="Wilken P.M."/>
            <person name="Duong T.A."/>
            <person name="Aylward J."/>
            <person name="Coetzee M.P."/>
            <person name="Dadej K."/>
            <person name="De Beer Z.W."/>
            <person name="Findlay W."/>
            <person name="Havenga M."/>
            <person name="Kolarik M."/>
            <person name="Menzies J.G."/>
            <person name="Naidoo K."/>
            <person name="Pochopski O."/>
            <person name="Shoukouhi P."/>
            <person name="Santana Q.C."/>
            <person name="Seifert K.A."/>
            <person name="Soal N."/>
            <person name="Steenkamp E.T."/>
            <person name="Tatham C.T."/>
            <person name="van der Nest M.A."/>
            <person name="Wingfield M.J."/>
        </authorList>
    </citation>
    <scope>NUCLEOTIDE SEQUENCE [LARGE SCALE GENOMIC DNA]</scope>
    <source>
        <strain evidence="4">CMW44962</strain>
    </source>
</reference>
<evidence type="ECO:0000313" key="5">
    <source>
        <dbReference type="Proteomes" id="UP001138500"/>
    </source>
</evidence>
<evidence type="ECO:0000256" key="1">
    <source>
        <dbReference type="ARBA" id="ARBA00022603"/>
    </source>
</evidence>
<dbReference type="PANTHER" id="PTHR43861">
    <property type="entry name" value="TRANS-ACONITATE 2-METHYLTRANSFERASE-RELATED"/>
    <property type="match status" value="1"/>
</dbReference>
<keyword evidence="1 4" id="KW-0489">Methyltransferase</keyword>
<feature type="domain" description="Methyltransferase" evidence="3">
    <location>
        <begin position="56"/>
        <end position="146"/>
    </location>
</feature>
<proteinExistence type="predicted"/>
<protein>
    <submittedName>
        <fullName evidence="4">S-adenosyl-L-methionine-dependent methyltransferase</fullName>
    </submittedName>
</protein>
<gene>
    <name evidence="4" type="ORF">Tdes44962_MAKER05206</name>
</gene>
<organism evidence="4 5">
    <name type="scientific">Teratosphaeria destructans</name>
    <dbReference type="NCBI Taxonomy" id="418781"/>
    <lineage>
        <taxon>Eukaryota</taxon>
        <taxon>Fungi</taxon>
        <taxon>Dikarya</taxon>
        <taxon>Ascomycota</taxon>
        <taxon>Pezizomycotina</taxon>
        <taxon>Dothideomycetes</taxon>
        <taxon>Dothideomycetidae</taxon>
        <taxon>Mycosphaerellales</taxon>
        <taxon>Teratosphaeriaceae</taxon>
        <taxon>Teratosphaeria</taxon>
    </lineage>
</organism>
<dbReference type="InterPro" id="IPR029063">
    <property type="entry name" value="SAM-dependent_MTases_sf"/>
</dbReference>
<dbReference type="OrthoDB" id="2013972at2759"/>
<evidence type="ECO:0000256" key="2">
    <source>
        <dbReference type="ARBA" id="ARBA00022679"/>
    </source>
</evidence>
<sequence>MSAPNASDPVIDTHEWTVGAQKYKDVIAKTTLSGTSTLVDRLHAIAPFTPSSTTIDIGCGTGSLTLSVHQKCPAAKILATDIAEGMLAEVDKLHLPNVSTKQVDGSTLEGIGNDTFTHGVASFTINFFPQPIHAVQSLHRVVKPHGVIGIAIWGERLDWTQAIGIAAQKLLPTYDFSVPESPAAWHSERDHRAALESVGLQDVQTELVRMPLAVGDLDGVVEYVFRGENPVMAQALKDFAAAGGDVEELEPVYAGVVREMFPEGVVYADAVLGWGRKP</sequence>
<dbReference type="InterPro" id="IPR041698">
    <property type="entry name" value="Methyltransf_25"/>
</dbReference>
<dbReference type="AlphaFoldDB" id="A0A9W7SKC3"/>
<keyword evidence="5" id="KW-1185">Reference proteome</keyword>